<dbReference type="PANTHER" id="PTHR11735">
    <property type="entry name" value="TRNA N6-ADENOSINE THREONYLCARBAMOYLTRANSFERASE"/>
    <property type="match status" value="1"/>
</dbReference>
<accession>A0A4Q9DQK0</accession>
<dbReference type="InterPro" id="IPR022496">
    <property type="entry name" value="T6A_TsaB"/>
</dbReference>
<dbReference type="CDD" id="cd24032">
    <property type="entry name" value="ASKHA_NBD_TsaB"/>
    <property type="match status" value="1"/>
</dbReference>
<evidence type="ECO:0000313" key="2">
    <source>
        <dbReference type="EMBL" id="TBL78698.1"/>
    </source>
</evidence>
<organism evidence="2 3">
    <name type="scientific">Paenibacillus thalictri</name>
    <dbReference type="NCBI Taxonomy" id="2527873"/>
    <lineage>
        <taxon>Bacteria</taxon>
        <taxon>Bacillati</taxon>
        <taxon>Bacillota</taxon>
        <taxon>Bacilli</taxon>
        <taxon>Bacillales</taxon>
        <taxon>Paenibacillaceae</taxon>
        <taxon>Paenibacillus</taxon>
    </lineage>
</organism>
<dbReference type="SUPFAM" id="SSF53067">
    <property type="entry name" value="Actin-like ATPase domain"/>
    <property type="match status" value="2"/>
</dbReference>
<dbReference type="InterPro" id="IPR043129">
    <property type="entry name" value="ATPase_NBD"/>
</dbReference>
<keyword evidence="3" id="KW-1185">Reference proteome</keyword>
<gene>
    <name evidence="2" type="primary">tsaB</name>
    <name evidence="2" type="ORF">EYB31_14505</name>
</gene>
<dbReference type="Gene3D" id="3.30.420.40">
    <property type="match status" value="2"/>
</dbReference>
<dbReference type="OrthoDB" id="9784166at2"/>
<reference evidence="2 3" key="1">
    <citation type="submission" date="2019-02" db="EMBL/GenBank/DDBJ databases">
        <title>Paenibacillus sp. nov., isolated from surface-sterilized tissue of Thalictrum simplex L.</title>
        <authorList>
            <person name="Tuo L."/>
        </authorList>
    </citation>
    <scope>NUCLEOTIDE SEQUENCE [LARGE SCALE GENOMIC DNA]</scope>
    <source>
        <strain evidence="2 3">N2SHLJ1</strain>
    </source>
</reference>
<dbReference type="GO" id="GO:0005829">
    <property type="term" value="C:cytosol"/>
    <property type="evidence" value="ECO:0007669"/>
    <property type="project" value="TreeGrafter"/>
</dbReference>
<protein>
    <submittedName>
        <fullName evidence="2">tRNA (Adenosine(37)-N6)-threonylcarbamoyltransferase complex dimerization subunit type 1 TsaB</fullName>
    </submittedName>
</protein>
<evidence type="ECO:0000313" key="3">
    <source>
        <dbReference type="Proteomes" id="UP000293142"/>
    </source>
</evidence>
<dbReference type="NCBIfam" id="TIGR03725">
    <property type="entry name" value="T6A_YeaZ"/>
    <property type="match status" value="1"/>
</dbReference>
<dbReference type="InterPro" id="IPR000905">
    <property type="entry name" value="Gcp-like_dom"/>
</dbReference>
<dbReference type="EMBL" id="SIRE01000009">
    <property type="protein sequence ID" value="TBL78698.1"/>
    <property type="molecule type" value="Genomic_DNA"/>
</dbReference>
<dbReference type="GO" id="GO:0002949">
    <property type="term" value="P:tRNA threonylcarbamoyladenosine modification"/>
    <property type="evidence" value="ECO:0007669"/>
    <property type="project" value="InterPro"/>
</dbReference>
<evidence type="ECO:0000259" key="1">
    <source>
        <dbReference type="Pfam" id="PF00814"/>
    </source>
</evidence>
<comment type="caution">
    <text evidence="2">The sequence shown here is derived from an EMBL/GenBank/DDBJ whole genome shotgun (WGS) entry which is preliminary data.</text>
</comment>
<dbReference type="GO" id="GO:0016740">
    <property type="term" value="F:transferase activity"/>
    <property type="evidence" value="ECO:0007669"/>
    <property type="project" value="UniProtKB-KW"/>
</dbReference>
<dbReference type="RefSeq" id="WP_131014054.1">
    <property type="nucleotide sequence ID" value="NZ_SIRE01000009.1"/>
</dbReference>
<dbReference type="AlphaFoldDB" id="A0A4Q9DQK0"/>
<dbReference type="Pfam" id="PF00814">
    <property type="entry name" value="TsaD"/>
    <property type="match status" value="1"/>
</dbReference>
<dbReference type="PANTHER" id="PTHR11735:SF11">
    <property type="entry name" value="TRNA THREONYLCARBAMOYLADENOSINE BIOSYNTHESIS PROTEIN TSAB"/>
    <property type="match status" value="1"/>
</dbReference>
<dbReference type="Proteomes" id="UP000293142">
    <property type="component" value="Unassembled WGS sequence"/>
</dbReference>
<sequence>MIQTTSTHPILLALDTSTADMSVALFRGDELLLESSSHVERNHSMYLIPAIQEMLVTLGLKPADIEAVAAGVGPGSYTGIRIGVTVAKTFAWTRNLPLIGVSSLEALALGACRLPEAQETRKCWVVPLMDARRGQAFSAVYETGESGLRCVAPDAIRLIAPWVEELAQMAGQESSGPDRVLFVGETGMHMDSLQRFSELYPSSSIVAGHALQAQDVGRLALVRLQQGQTEDIHGFVPNYTQLPEAEVKLKQKASDV</sequence>
<feature type="domain" description="Gcp-like" evidence="1">
    <location>
        <begin position="39"/>
        <end position="248"/>
    </location>
</feature>
<keyword evidence="2" id="KW-0808">Transferase</keyword>
<proteinExistence type="predicted"/>
<name>A0A4Q9DQK0_9BACL</name>